<dbReference type="Proteomes" id="UP000267049">
    <property type="component" value="Unassembled WGS sequence"/>
</dbReference>
<dbReference type="Gene3D" id="1.25.40.10">
    <property type="entry name" value="Tetratricopeptide repeat domain"/>
    <property type="match status" value="1"/>
</dbReference>
<dbReference type="EMBL" id="RIBS01000006">
    <property type="protein sequence ID" value="RNF82858.1"/>
    <property type="molecule type" value="Genomic_DNA"/>
</dbReference>
<comment type="caution">
    <text evidence="1">The sequence shown here is derived from an EMBL/GenBank/DDBJ whole genome shotgun (WGS) entry which is preliminary data.</text>
</comment>
<dbReference type="RefSeq" id="WP_123088591.1">
    <property type="nucleotide sequence ID" value="NZ_RIBS01000006.1"/>
</dbReference>
<gene>
    <name evidence="1" type="ORF">EER27_13195</name>
</gene>
<dbReference type="OrthoDB" id="7593450at2"/>
<keyword evidence="2" id="KW-1185">Reference proteome</keyword>
<dbReference type="InterPro" id="IPR010323">
    <property type="entry name" value="DUF924"/>
</dbReference>
<organism evidence="1 2">
    <name type="scientific">Montanilutibacter psychrotolerans</name>
    <dbReference type="NCBI Taxonomy" id="1327343"/>
    <lineage>
        <taxon>Bacteria</taxon>
        <taxon>Pseudomonadati</taxon>
        <taxon>Pseudomonadota</taxon>
        <taxon>Gammaproteobacteria</taxon>
        <taxon>Lysobacterales</taxon>
        <taxon>Lysobacteraceae</taxon>
        <taxon>Montanilutibacter</taxon>
    </lineage>
</organism>
<evidence type="ECO:0000313" key="1">
    <source>
        <dbReference type="EMBL" id="RNF82858.1"/>
    </source>
</evidence>
<accession>A0A3M8SND3</accession>
<dbReference type="Gene3D" id="1.20.58.320">
    <property type="entry name" value="TPR-like"/>
    <property type="match status" value="1"/>
</dbReference>
<reference evidence="1 2" key="1">
    <citation type="submission" date="2018-11" db="EMBL/GenBank/DDBJ databases">
        <title>Lysobacter cryohumiis sp. nov., isolated from soil in the Tianshan Mountains, Xinjiang, China.</title>
        <authorList>
            <person name="Luo Y."/>
            <person name="Sheng H."/>
        </authorList>
    </citation>
    <scope>NUCLEOTIDE SEQUENCE [LARGE SCALE GENOMIC DNA]</scope>
    <source>
        <strain evidence="1 2">ZS60</strain>
    </source>
</reference>
<protein>
    <submittedName>
        <fullName evidence="1">DUF924 domain-containing protein</fullName>
    </submittedName>
</protein>
<dbReference type="AlphaFoldDB" id="A0A3M8SND3"/>
<dbReference type="InterPro" id="IPR011990">
    <property type="entry name" value="TPR-like_helical_dom_sf"/>
</dbReference>
<sequence length="194" mass="21858">MSIERSIPPASPAADALLPADVVAFWREAGPALWFSSDAAFDARCREHLLDGHWRAARRELEHWMADAQGALALLVLLDQVPRNVFRGSAHSYATDPLARHYAARAVDAGFDTQVDPALRVFFYLPFEHSERLEDQRRSMQLHEGLVGDEADRWARLHLQIIERFGRFPHRNAALGRQSSVEERDFLDGGGFSG</sequence>
<dbReference type="SUPFAM" id="SSF48452">
    <property type="entry name" value="TPR-like"/>
    <property type="match status" value="1"/>
</dbReference>
<evidence type="ECO:0000313" key="2">
    <source>
        <dbReference type="Proteomes" id="UP000267049"/>
    </source>
</evidence>
<name>A0A3M8SND3_9GAMM</name>
<proteinExistence type="predicted"/>
<dbReference type="Pfam" id="PF06041">
    <property type="entry name" value="DUF924"/>
    <property type="match status" value="1"/>
</dbReference>